<dbReference type="AlphaFoldDB" id="A0A0W0FDJ1"/>
<evidence type="ECO:0000313" key="2">
    <source>
        <dbReference type="Proteomes" id="UP000054988"/>
    </source>
</evidence>
<evidence type="ECO:0000313" key="1">
    <source>
        <dbReference type="EMBL" id="KTB34341.1"/>
    </source>
</evidence>
<comment type="caution">
    <text evidence="1">The sequence shown here is derived from an EMBL/GenBank/DDBJ whole genome shotgun (WGS) entry which is preliminary data.</text>
</comment>
<gene>
    <name evidence="1" type="ORF">WG66_13079</name>
</gene>
<sequence length="208" mass="23859">MSQNPANEDIRPLIDTLAALTKDWMQSIINALQLYRRVIDIPPPHPDYPLPVEFPFSNLTQAFNWVQTFDDSSQVRRAFRVRLEYYEGRADRWEPLVWSVYSGNIVLGSFQLDRHIYANQALKIFIDPIFILGNLVYAISIRQTLIISTRIAMSESLVGRHVWNEIIEIHPAPLVECGFRKRVQPTAANTCHDFVQASLIFSDASCLA</sequence>
<organism evidence="1 2">
    <name type="scientific">Moniliophthora roreri</name>
    <name type="common">Frosty pod rot fungus</name>
    <name type="synonym">Monilia roreri</name>
    <dbReference type="NCBI Taxonomy" id="221103"/>
    <lineage>
        <taxon>Eukaryota</taxon>
        <taxon>Fungi</taxon>
        <taxon>Dikarya</taxon>
        <taxon>Basidiomycota</taxon>
        <taxon>Agaricomycotina</taxon>
        <taxon>Agaricomycetes</taxon>
        <taxon>Agaricomycetidae</taxon>
        <taxon>Agaricales</taxon>
        <taxon>Marasmiineae</taxon>
        <taxon>Marasmiaceae</taxon>
        <taxon>Moniliophthora</taxon>
    </lineage>
</organism>
<name>A0A0W0FDJ1_MONRR</name>
<proteinExistence type="predicted"/>
<dbReference type="EMBL" id="LATX01002090">
    <property type="protein sequence ID" value="KTB34341.1"/>
    <property type="molecule type" value="Genomic_DNA"/>
</dbReference>
<accession>A0A0W0FDJ1</accession>
<protein>
    <submittedName>
        <fullName evidence="1">Uncharacterized protein</fullName>
    </submittedName>
</protein>
<reference evidence="1 2" key="1">
    <citation type="submission" date="2015-12" db="EMBL/GenBank/DDBJ databases">
        <title>Draft genome sequence of Moniliophthora roreri, the causal agent of frosty pod rot of cacao.</title>
        <authorList>
            <person name="Aime M.C."/>
            <person name="Diaz-Valderrama J.R."/>
            <person name="Kijpornyongpan T."/>
            <person name="Phillips-Mora W."/>
        </authorList>
    </citation>
    <scope>NUCLEOTIDE SEQUENCE [LARGE SCALE GENOMIC DNA]</scope>
    <source>
        <strain evidence="1 2">MCA 2952</strain>
    </source>
</reference>
<dbReference type="Proteomes" id="UP000054988">
    <property type="component" value="Unassembled WGS sequence"/>
</dbReference>